<dbReference type="EMBL" id="FQWQ01000003">
    <property type="protein sequence ID" value="SHH55520.1"/>
    <property type="molecule type" value="Genomic_DNA"/>
</dbReference>
<feature type="domain" description="Secretion system C-terminal sorting" evidence="2">
    <location>
        <begin position="156"/>
        <end position="232"/>
    </location>
</feature>
<dbReference type="Pfam" id="PF18962">
    <property type="entry name" value="Por_Secre_tail"/>
    <property type="match status" value="1"/>
</dbReference>
<evidence type="ECO:0000256" key="1">
    <source>
        <dbReference type="SAM" id="SignalP"/>
    </source>
</evidence>
<evidence type="ECO:0000313" key="4">
    <source>
        <dbReference type="Proteomes" id="UP000184212"/>
    </source>
</evidence>
<dbReference type="NCBIfam" id="TIGR04183">
    <property type="entry name" value="Por_Secre_tail"/>
    <property type="match status" value="1"/>
</dbReference>
<name>A0A1M5TY33_9BACT</name>
<dbReference type="Proteomes" id="UP000184212">
    <property type="component" value="Unassembled WGS sequence"/>
</dbReference>
<dbReference type="AlphaFoldDB" id="A0A1M5TY33"/>
<reference evidence="3 4" key="1">
    <citation type="submission" date="2016-11" db="EMBL/GenBank/DDBJ databases">
        <authorList>
            <person name="Jaros S."/>
            <person name="Januszkiewicz K."/>
            <person name="Wedrychowicz H."/>
        </authorList>
    </citation>
    <scope>NUCLEOTIDE SEQUENCE [LARGE SCALE GENOMIC DNA]</scope>
    <source>
        <strain evidence="3 4">DSM 24574</strain>
    </source>
</reference>
<gene>
    <name evidence="3" type="ORF">SAMN04488109_4339</name>
</gene>
<keyword evidence="4" id="KW-1185">Reference proteome</keyword>
<protein>
    <submittedName>
        <fullName evidence="3">Por secretion system C-terminal sorting domain-containing protein</fullName>
    </submittedName>
</protein>
<dbReference type="RefSeq" id="WP_073138139.1">
    <property type="nucleotide sequence ID" value="NZ_FQWQ01000003.1"/>
</dbReference>
<accession>A0A1M5TY33</accession>
<dbReference type="OrthoDB" id="1522390at2"/>
<sequence length="234" mass="26427">MKRFWLLAILISASLAGFGQGFELTSIQESYKGIIGETIKAPLRFRNTTEKPITLIIRKVTGQIGGTQKNYFCVDNNCLDSKVEDYIVKVEPGQTLNNLNISLEAGFVSGPSTLKYIVYNKSNPGQPVEFVLNFDVEEKPEKQSLYTSKFITLHDVYPNPVVDHAQVEYKILNDQIKAKIVVHNLLGNTVGEYQLPSLENLIRIKTDDLNAGIYFYTLYIDDEGVMTRKLIVKK</sequence>
<keyword evidence="1" id="KW-0732">Signal</keyword>
<evidence type="ECO:0000313" key="3">
    <source>
        <dbReference type="EMBL" id="SHH55520.1"/>
    </source>
</evidence>
<dbReference type="InterPro" id="IPR026444">
    <property type="entry name" value="Secre_tail"/>
</dbReference>
<dbReference type="STRING" id="947013.SAMN04488109_4339"/>
<evidence type="ECO:0000259" key="2">
    <source>
        <dbReference type="Pfam" id="PF18962"/>
    </source>
</evidence>
<proteinExistence type="predicted"/>
<feature type="chain" id="PRO_5013155454" evidence="1">
    <location>
        <begin position="22"/>
        <end position="234"/>
    </location>
</feature>
<feature type="signal peptide" evidence="1">
    <location>
        <begin position="1"/>
        <end position="21"/>
    </location>
</feature>
<organism evidence="3 4">
    <name type="scientific">Chryseolinea serpens</name>
    <dbReference type="NCBI Taxonomy" id="947013"/>
    <lineage>
        <taxon>Bacteria</taxon>
        <taxon>Pseudomonadati</taxon>
        <taxon>Bacteroidota</taxon>
        <taxon>Cytophagia</taxon>
        <taxon>Cytophagales</taxon>
        <taxon>Fulvivirgaceae</taxon>
        <taxon>Chryseolinea</taxon>
    </lineage>
</organism>